<evidence type="ECO:0000259" key="1">
    <source>
        <dbReference type="PROSITE" id="PS51186"/>
    </source>
</evidence>
<evidence type="ECO:0000313" key="2">
    <source>
        <dbReference type="EMBL" id="TBU58842.1"/>
    </source>
</evidence>
<keyword evidence="3" id="KW-1185">Reference proteome</keyword>
<evidence type="ECO:0000313" key="3">
    <source>
        <dbReference type="Proteomes" id="UP000292082"/>
    </source>
</evidence>
<dbReference type="PROSITE" id="PS51186">
    <property type="entry name" value="GNAT"/>
    <property type="match status" value="1"/>
</dbReference>
<sequence>MAGLRFVRFDDPHAFLAESKDFDDSFMNFGLGSLYDFLSGASTQVVSDAPLRMFAVYRGKDLLITLHTNKTSRFWVLSTPCPAHEALTGDPELLASATTLLAHSVLAEPADPAALDKVCGPPEAVNAFLATWTALLLAHHNPVKLLDGNFDTHVSYATKASLPPLPSPPSPYVVELATPADLEPAAALYQDFQANAPWRAVLTKEQAMAALADPLAARLLWLCRLEPDGPPAAYVALGRVTPRTVAIRNVYVAPAYRRRGVAEAAVRAVTRYYLGAPPYGVRGVPDGPPACGVKEEVNLNVGDASAEGVYRRSGFLFPSGYGEGAQGGVDPVTGRWAWQRSILVEVKIDTES</sequence>
<dbReference type="Gene3D" id="3.40.630.30">
    <property type="match status" value="1"/>
</dbReference>
<dbReference type="InterPro" id="IPR016181">
    <property type="entry name" value="Acyl_CoA_acyltransferase"/>
</dbReference>
<protein>
    <recommendedName>
        <fullName evidence="1">N-acetyltransferase domain-containing protein</fullName>
    </recommendedName>
</protein>
<name>A0A4Q9PW18_9APHY</name>
<dbReference type="CDD" id="cd04301">
    <property type="entry name" value="NAT_SF"/>
    <property type="match status" value="1"/>
</dbReference>
<dbReference type="InterPro" id="IPR000182">
    <property type="entry name" value="GNAT_dom"/>
</dbReference>
<gene>
    <name evidence="2" type="ORF">BD310DRAFT_444483</name>
</gene>
<dbReference type="Pfam" id="PF00583">
    <property type="entry name" value="Acetyltransf_1"/>
    <property type="match status" value="1"/>
</dbReference>
<proteinExistence type="predicted"/>
<dbReference type="EMBL" id="ML145120">
    <property type="protein sequence ID" value="TBU58842.1"/>
    <property type="molecule type" value="Genomic_DNA"/>
</dbReference>
<dbReference type="SUPFAM" id="SSF55729">
    <property type="entry name" value="Acyl-CoA N-acyltransferases (Nat)"/>
    <property type="match status" value="1"/>
</dbReference>
<organism evidence="2 3">
    <name type="scientific">Dichomitus squalens</name>
    <dbReference type="NCBI Taxonomy" id="114155"/>
    <lineage>
        <taxon>Eukaryota</taxon>
        <taxon>Fungi</taxon>
        <taxon>Dikarya</taxon>
        <taxon>Basidiomycota</taxon>
        <taxon>Agaricomycotina</taxon>
        <taxon>Agaricomycetes</taxon>
        <taxon>Polyporales</taxon>
        <taxon>Polyporaceae</taxon>
        <taxon>Dichomitus</taxon>
    </lineage>
</organism>
<feature type="domain" description="N-acetyltransferase" evidence="1">
    <location>
        <begin position="172"/>
        <end position="349"/>
    </location>
</feature>
<reference evidence="2 3" key="1">
    <citation type="submission" date="2019-01" db="EMBL/GenBank/DDBJ databases">
        <title>Draft genome sequences of three monokaryotic isolates of the white-rot basidiomycete fungus Dichomitus squalens.</title>
        <authorList>
            <consortium name="DOE Joint Genome Institute"/>
            <person name="Lopez S.C."/>
            <person name="Andreopoulos B."/>
            <person name="Pangilinan J."/>
            <person name="Lipzen A."/>
            <person name="Riley R."/>
            <person name="Ahrendt S."/>
            <person name="Ng V."/>
            <person name="Barry K."/>
            <person name="Daum C."/>
            <person name="Grigoriev I.V."/>
            <person name="Hilden K.S."/>
            <person name="Makela M.R."/>
            <person name="de Vries R.P."/>
        </authorList>
    </citation>
    <scope>NUCLEOTIDE SEQUENCE [LARGE SCALE GENOMIC DNA]</scope>
    <source>
        <strain evidence="2 3">CBS 464.89</strain>
    </source>
</reference>
<dbReference type="Proteomes" id="UP000292082">
    <property type="component" value="Unassembled WGS sequence"/>
</dbReference>
<dbReference type="AlphaFoldDB" id="A0A4Q9PW18"/>
<dbReference type="GO" id="GO:0016747">
    <property type="term" value="F:acyltransferase activity, transferring groups other than amino-acyl groups"/>
    <property type="evidence" value="ECO:0007669"/>
    <property type="project" value="InterPro"/>
</dbReference>
<accession>A0A4Q9PW18</accession>